<accession>A0A318S8R3</accession>
<dbReference type="Gene3D" id="1.10.3210.10">
    <property type="entry name" value="Hypothetical protein af1432"/>
    <property type="match status" value="1"/>
</dbReference>
<comment type="caution">
    <text evidence="2">The sequence shown here is derived from an EMBL/GenBank/DDBJ whole genome shotgun (WGS) entry which is preliminary data.</text>
</comment>
<dbReference type="Pfam" id="PF13185">
    <property type="entry name" value="GAF_2"/>
    <property type="match status" value="1"/>
</dbReference>
<dbReference type="Proteomes" id="UP000248326">
    <property type="component" value="Unassembled WGS sequence"/>
</dbReference>
<name>A0A318S8R3_9DEIO</name>
<dbReference type="OrthoDB" id="9798833at2"/>
<evidence type="ECO:0000313" key="3">
    <source>
        <dbReference type="Proteomes" id="UP000248326"/>
    </source>
</evidence>
<dbReference type="Gene3D" id="3.30.450.40">
    <property type="match status" value="2"/>
</dbReference>
<dbReference type="EMBL" id="QJSX01000004">
    <property type="protein sequence ID" value="PYE54915.1"/>
    <property type="molecule type" value="Genomic_DNA"/>
</dbReference>
<keyword evidence="3" id="KW-1185">Reference proteome</keyword>
<dbReference type="CDD" id="cd00077">
    <property type="entry name" value="HDc"/>
    <property type="match status" value="1"/>
</dbReference>
<dbReference type="InterPro" id="IPR003607">
    <property type="entry name" value="HD/PDEase_dom"/>
</dbReference>
<dbReference type="PANTHER" id="PTHR45228">
    <property type="entry name" value="CYCLIC DI-GMP PHOSPHODIESTERASE TM_0186-RELATED"/>
    <property type="match status" value="1"/>
</dbReference>
<dbReference type="SUPFAM" id="SSF55781">
    <property type="entry name" value="GAF domain-like"/>
    <property type="match status" value="2"/>
</dbReference>
<dbReference type="Pfam" id="PF13487">
    <property type="entry name" value="HD_5"/>
    <property type="match status" value="1"/>
</dbReference>
<dbReference type="RefSeq" id="WP_110886025.1">
    <property type="nucleotide sequence ID" value="NZ_QJSX01000004.1"/>
</dbReference>
<dbReference type="PANTHER" id="PTHR45228:SF8">
    <property type="entry name" value="TWO-COMPONENT RESPONSE REGULATOR-RELATED"/>
    <property type="match status" value="1"/>
</dbReference>
<reference evidence="2 3" key="1">
    <citation type="submission" date="2018-06" db="EMBL/GenBank/DDBJ databases">
        <title>Genomic Encyclopedia of Type Strains, Phase IV (KMG-IV): sequencing the most valuable type-strain genomes for metagenomic binning, comparative biology and taxonomic classification.</title>
        <authorList>
            <person name="Goeker M."/>
        </authorList>
    </citation>
    <scope>NUCLEOTIDE SEQUENCE [LARGE SCALE GENOMIC DNA]</scope>
    <source>
        <strain evidence="2 3">DSM 18048</strain>
    </source>
</reference>
<dbReference type="SMART" id="SM00065">
    <property type="entry name" value="GAF"/>
    <property type="match status" value="2"/>
</dbReference>
<dbReference type="PROSITE" id="PS51832">
    <property type="entry name" value="HD_GYP"/>
    <property type="match status" value="1"/>
</dbReference>
<dbReference type="Pfam" id="PF01590">
    <property type="entry name" value="GAF"/>
    <property type="match status" value="1"/>
</dbReference>
<sequence length="543" mass="59572">MTLPDAEAPSDRTLLRRTFQSARSLLSRIDGPSDDDYRTLMDLAAALIDGHDAAALFVRERGTFRVRVTSGASAVLIDRRVDAKAFLRWFDARSGRPEGRPRAPLVCRGHDAHSAETLLIAGEDEMPPGTPHVRASLTVPVEVDARITAVLHLENHFDENAFTGEQEQTASEIAEHVGFLLTAAEHRAREAARNRELEMLSALNVALRPARAPGEVEEILVQQTVVLLGTRYATLLRYDPVRDTLVTTASSGQHAPESGLLLRRGEGLSWTAVEARSVTCFQDALRDPRAFVLTPVESLATLYAPLLAASGELLGVLAVGRLDAPFTTAEVRLAEAFASAGATALERALETRAVKETREGALLALGRALEVRDFETRGHTERVVRWAEQLGRAFGLPSGELEALRQGAYLHDIGKLGLPDGVLLKPGVFEEHERRLMQAHTTIGDALARGIPTLPEQARQVVRFHHERWDGAGYPDGLVGEAIPLLARLFAVVDVYDALRSARPYKRAWTHEAAMAEIEREAGRQFDARVVRAFLNLVRTLED</sequence>
<feature type="domain" description="HD-GYP" evidence="1">
    <location>
        <begin position="354"/>
        <end position="543"/>
    </location>
</feature>
<organism evidence="2 3">
    <name type="scientific">Deinococcus yavapaiensis KR-236</name>
    <dbReference type="NCBI Taxonomy" id="694435"/>
    <lineage>
        <taxon>Bacteria</taxon>
        <taxon>Thermotogati</taxon>
        <taxon>Deinococcota</taxon>
        <taxon>Deinococci</taxon>
        <taxon>Deinococcales</taxon>
        <taxon>Deinococcaceae</taxon>
        <taxon>Deinococcus</taxon>
    </lineage>
</organism>
<dbReference type="InterPro" id="IPR052020">
    <property type="entry name" value="Cyclic_di-GMP/3'3'-cGAMP_PDE"/>
</dbReference>
<protein>
    <submittedName>
        <fullName evidence="2">GAF domain-containing protein</fullName>
    </submittedName>
</protein>
<dbReference type="InterPro" id="IPR029016">
    <property type="entry name" value="GAF-like_dom_sf"/>
</dbReference>
<dbReference type="SUPFAM" id="SSF109604">
    <property type="entry name" value="HD-domain/PDEase-like"/>
    <property type="match status" value="1"/>
</dbReference>
<evidence type="ECO:0000259" key="1">
    <source>
        <dbReference type="PROSITE" id="PS51832"/>
    </source>
</evidence>
<proteinExistence type="predicted"/>
<dbReference type="InterPro" id="IPR003018">
    <property type="entry name" value="GAF"/>
</dbReference>
<dbReference type="SMART" id="SM00471">
    <property type="entry name" value="HDc"/>
    <property type="match status" value="1"/>
</dbReference>
<dbReference type="AlphaFoldDB" id="A0A318S8R3"/>
<gene>
    <name evidence="2" type="ORF">DES52_104188</name>
</gene>
<evidence type="ECO:0000313" key="2">
    <source>
        <dbReference type="EMBL" id="PYE54915.1"/>
    </source>
</evidence>
<dbReference type="InterPro" id="IPR037522">
    <property type="entry name" value="HD_GYP_dom"/>
</dbReference>